<dbReference type="PROSITE" id="PS50240">
    <property type="entry name" value="TRYPSIN_DOM"/>
    <property type="match status" value="1"/>
</dbReference>
<dbReference type="InterPro" id="IPR018114">
    <property type="entry name" value="TRYPSIN_HIS"/>
</dbReference>
<keyword evidence="2" id="KW-0720">Serine protease</keyword>
<keyword evidence="5" id="KW-1185">Reference proteome</keyword>
<keyword evidence="3" id="KW-0732">Signal</keyword>
<proteinExistence type="predicted"/>
<protein>
    <submittedName>
        <fullName evidence="6">Peptidase S1 domain-containing protein</fullName>
    </submittedName>
</protein>
<dbReference type="PANTHER" id="PTHR24260">
    <property type="match status" value="1"/>
</dbReference>
<evidence type="ECO:0000256" key="1">
    <source>
        <dbReference type="ARBA" id="ARBA00023157"/>
    </source>
</evidence>
<dbReference type="Proteomes" id="UP000038045">
    <property type="component" value="Unplaced"/>
</dbReference>
<feature type="chain" id="PRO_5005892784" evidence="3">
    <location>
        <begin position="17"/>
        <end position="291"/>
    </location>
</feature>
<dbReference type="GO" id="GO:0006508">
    <property type="term" value="P:proteolysis"/>
    <property type="evidence" value="ECO:0007669"/>
    <property type="project" value="UniProtKB-KW"/>
</dbReference>
<organism evidence="5 6">
    <name type="scientific">Parastrongyloides trichosuri</name>
    <name type="common">Possum-specific nematode worm</name>
    <dbReference type="NCBI Taxonomy" id="131310"/>
    <lineage>
        <taxon>Eukaryota</taxon>
        <taxon>Metazoa</taxon>
        <taxon>Ecdysozoa</taxon>
        <taxon>Nematoda</taxon>
        <taxon>Chromadorea</taxon>
        <taxon>Rhabditida</taxon>
        <taxon>Tylenchina</taxon>
        <taxon>Panagrolaimomorpha</taxon>
        <taxon>Strongyloidoidea</taxon>
        <taxon>Strongyloididae</taxon>
        <taxon>Parastrongyloides</taxon>
    </lineage>
</organism>
<feature type="domain" description="Peptidase S1" evidence="4">
    <location>
        <begin position="30"/>
        <end position="282"/>
    </location>
</feature>
<sequence length="291" mass="32668">MLFLFLTFLFPYGVKCWPSFSIKDSYDHDVALIYYNPDDFTNLRCTGLLIAPNVILTAAHCFLNNNDYDTGEYIDPIDVKVYLGLPTVNSQYLKTTKQNVRNVVIHEKYHSTYSEFDIGVIILQNNIPDFCNKQHYKLPTSLFFDKNDGTSSPEIVISYKNCYFMGWGSPNESIENKRLNKKVIEKLTADHNAHSLKADSQIMLTSPISNSNNAPCNGDSGGPIICKDFSNGTEINFVVGVISETSSYASSNASAKEFCDKTDLMLGSSTALHKSWINEKIEFYNNGQVCS</sequence>
<name>A0A0N5A253_PARTI</name>
<dbReference type="PROSITE" id="PS00134">
    <property type="entry name" value="TRYPSIN_HIS"/>
    <property type="match status" value="1"/>
</dbReference>
<keyword evidence="2" id="KW-0378">Hydrolase</keyword>
<dbReference type="InterPro" id="IPR051333">
    <property type="entry name" value="CLIP_Serine_Protease"/>
</dbReference>
<reference evidence="6" key="1">
    <citation type="submission" date="2017-02" db="UniProtKB">
        <authorList>
            <consortium name="WormBaseParasite"/>
        </authorList>
    </citation>
    <scope>IDENTIFICATION</scope>
</reference>
<dbReference type="PANTHER" id="PTHR24260:SF132">
    <property type="entry name" value="PEPTIDASE S1 DOMAIN-CONTAINING PROTEIN"/>
    <property type="match status" value="1"/>
</dbReference>
<evidence type="ECO:0000313" key="5">
    <source>
        <dbReference type="Proteomes" id="UP000038045"/>
    </source>
</evidence>
<dbReference type="Gene3D" id="2.40.10.10">
    <property type="entry name" value="Trypsin-like serine proteases"/>
    <property type="match status" value="1"/>
</dbReference>
<dbReference type="PROSITE" id="PS00135">
    <property type="entry name" value="TRYPSIN_SER"/>
    <property type="match status" value="1"/>
</dbReference>
<dbReference type="AlphaFoldDB" id="A0A0N5A253"/>
<dbReference type="WBParaSite" id="PTRK_0001569800.1">
    <property type="protein sequence ID" value="PTRK_0001569800.1"/>
    <property type="gene ID" value="PTRK_0001569800"/>
</dbReference>
<dbReference type="InterPro" id="IPR033116">
    <property type="entry name" value="TRYPSIN_SER"/>
</dbReference>
<keyword evidence="2" id="KW-0645">Protease</keyword>
<dbReference type="InterPro" id="IPR043504">
    <property type="entry name" value="Peptidase_S1_PA_chymotrypsin"/>
</dbReference>
<dbReference type="InterPro" id="IPR009003">
    <property type="entry name" value="Peptidase_S1_PA"/>
</dbReference>
<dbReference type="PRINTS" id="PR00722">
    <property type="entry name" value="CHYMOTRYPSIN"/>
</dbReference>
<feature type="signal peptide" evidence="3">
    <location>
        <begin position="1"/>
        <end position="16"/>
    </location>
</feature>
<dbReference type="InterPro" id="IPR001254">
    <property type="entry name" value="Trypsin_dom"/>
</dbReference>
<keyword evidence="1" id="KW-1015">Disulfide bond</keyword>
<dbReference type="InterPro" id="IPR001314">
    <property type="entry name" value="Peptidase_S1A"/>
</dbReference>
<dbReference type="GO" id="GO:0004252">
    <property type="term" value="F:serine-type endopeptidase activity"/>
    <property type="evidence" value="ECO:0007669"/>
    <property type="project" value="InterPro"/>
</dbReference>
<accession>A0A0N5A253</accession>
<evidence type="ECO:0000256" key="2">
    <source>
        <dbReference type="RuleBase" id="RU363034"/>
    </source>
</evidence>
<dbReference type="STRING" id="131310.A0A0N5A253"/>
<evidence type="ECO:0000256" key="3">
    <source>
        <dbReference type="SAM" id="SignalP"/>
    </source>
</evidence>
<evidence type="ECO:0000259" key="4">
    <source>
        <dbReference type="PROSITE" id="PS50240"/>
    </source>
</evidence>
<dbReference type="SUPFAM" id="SSF50494">
    <property type="entry name" value="Trypsin-like serine proteases"/>
    <property type="match status" value="1"/>
</dbReference>
<dbReference type="Pfam" id="PF00089">
    <property type="entry name" value="Trypsin"/>
    <property type="match status" value="1"/>
</dbReference>
<dbReference type="SMART" id="SM00020">
    <property type="entry name" value="Tryp_SPc"/>
    <property type="match status" value="1"/>
</dbReference>
<evidence type="ECO:0000313" key="6">
    <source>
        <dbReference type="WBParaSite" id="PTRK_0001569800.1"/>
    </source>
</evidence>